<evidence type="ECO:0000259" key="4">
    <source>
        <dbReference type="Pfam" id="PF02576"/>
    </source>
</evidence>
<evidence type="ECO:0000313" key="6">
    <source>
        <dbReference type="EMBL" id="AXE18156.1"/>
    </source>
</evidence>
<dbReference type="Proteomes" id="UP000251993">
    <property type="component" value="Chromosome"/>
</dbReference>
<evidence type="ECO:0000313" key="7">
    <source>
        <dbReference type="Proteomes" id="UP000251993"/>
    </source>
</evidence>
<dbReference type="PANTHER" id="PTHR33867:SF1">
    <property type="entry name" value="RIBOSOME MATURATION FACTOR RIMP"/>
    <property type="match status" value="1"/>
</dbReference>
<dbReference type="InterPro" id="IPR028998">
    <property type="entry name" value="RimP_C"/>
</dbReference>
<dbReference type="KEGG" id="run:DR864_10600"/>
<evidence type="ECO:0000256" key="3">
    <source>
        <dbReference type="HAMAP-Rule" id="MF_01077"/>
    </source>
</evidence>
<comment type="function">
    <text evidence="3">Required for maturation of 30S ribosomal subunits.</text>
</comment>
<dbReference type="EMBL" id="CP030850">
    <property type="protein sequence ID" value="AXE18156.1"/>
    <property type="molecule type" value="Genomic_DNA"/>
</dbReference>
<dbReference type="GO" id="GO:0005829">
    <property type="term" value="C:cytosol"/>
    <property type="evidence" value="ECO:0007669"/>
    <property type="project" value="TreeGrafter"/>
</dbReference>
<feature type="domain" description="Ribosome maturation factor RimP N-terminal" evidence="4">
    <location>
        <begin position="11"/>
        <end position="82"/>
    </location>
</feature>
<dbReference type="HAMAP" id="MF_01077">
    <property type="entry name" value="RimP"/>
    <property type="match status" value="1"/>
</dbReference>
<sequence length="155" mass="17359">MNVKEKIVELLSTLLEDDKFFIVEVQVSASKVRQKVTVLIDSDAGISIDECAEISWKLGEMLETQEVLPDAYTLEVSSPGVDYPLAMPRQFRKNIGRTLKVIAKDGVEKKGKLISADEEGFVILEELKKKKKDQVPAELPFAYTDIAKAQVQITF</sequence>
<evidence type="ECO:0000259" key="5">
    <source>
        <dbReference type="Pfam" id="PF17384"/>
    </source>
</evidence>
<comment type="subcellular location">
    <subcellularLocation>
        <location evidence="3">Cytoplasm</location>
    </subcellularLocation>
</comment>
<dbReference type="InterPro" id="IPR035956">
    <property type="entry name" value="RimP_N_sf"/>
</dbReference>
<gene>
    <name evidence="3" type="primary">rimP</name>
    <name evidence="6" type="ORF">DR864_10600</name>
</gene>
<name>A0A344THN5_9BACT</name>
<evidence type="ECO:0000256" key="2">
    <source>
        <dbReference type="ARBA" id="ARBA00022517"/>
    </source>
</evidence>
<accession>A0A344THN5</accession>
<dbReference type="Pfam" id="PF02576">
    <property type="entry name" value="RimP_N"/>
    <property type="match status" value="1"/>
</dbReference>
<dbReference type="AlphaFoldDB" id="A0A344THN5"/>
<dbReference type="InterPro" id="IPR003728">
    <property type="entry name" value="Ribosome_maturation_RimP"/>
</dbReference>
<keyword evidence="1 3" id="KW-0963">Cytoplasm</keyword>
<organism evidence="6 7">
    <name type="scientific">Runella rosea</name>
    <dbReference type="NCBI Taxonomy" id="2259595"/>
    <lineage>
        <taxon>Bacteria</taxon>
        <taxon>Pseudomonadati</taxon>
        <taxon>Bacteroidota</taxon>
        <taxon>Cytophagia</taxon>
        <taxon>Cytophagales</taxon>
        <taxon>Spirosomataceae</taxon>
        <taxon>Runella</taxon>
    </lineage>
</organism>
<feature type="domain" description="Ribosome maturation factor RimP C-terminal" evidence="5">
    <location>
        <begin position="87"/>
        <end position="155"/>
    </location>
</feature>
<dbReference type="InterPro" id="IPR028989">
    <property type="entry name" value="RimP_N"/>
</dbReference>
<proteinExistence type="inferred from homology"/>
<protein>
    <recommendedName>
        <fullName evidence="3">Ribosome maturation factor RimP</fullName>
    </recommendedName>
</protein>
<dbReference type="SUPFAM" id="SSF75420">
    <property type="entry name" value="YhbC-like, N-terminal domain"/>
    <property type="match status" value="1"/>
</dbReference>
<comment type="similarity">
    <text evidence="3">Belongs to the RimP family.</text>
</comment>
<keyword evidence="2 3" id="KW-0690">Ribosome biogenesis</keyword>
<dbReference type="GO" id="GO:0000028">
    <property type="term" value="P:ribosomal small subunit assembly"/>
    <property type="evidence" value="ECO:0007669"/>
    <property type="project" value="TreeGrafter"/>
</dbReference>
<reference evidence="6 7" key="1">
    <citation type="submission" date="2018-07" db="EMBL/GenBank/DDBJ databases">
        <title>Genome sequencing of Runella.</title>
        <authorList>
            <person name="Baek M.-G."/>
            <person name="Yi H."/>
        </authorList>
    </citation>
    <scope>NUCLEOTIDE SEQUENCE [LARGE SCALE GENOMIC DNA]</scope>
    <source>
        <strain evidence="6 7">HYN0085</strain>
    </source>
</reference>
<evidence type="ECO:0000256" key="1">
    <source>
        <dbReference type="ARBA" id="ARBA00022490"/>
    </source>
</evidence>
<dbReference type="PANTHER" id="PTHR33867">
    <property type="entry name" value="RIBOSOME MATURATION FACTOR RIMP"/>
    <property type="match status" value="1"/>
</dbReference>
<dbReference type="GO" id="GO:0006412">
    <property type="term" value="P:translation"/>
    <property type="evidence" value="ECO:0007669"/>
    <property type="project" value="TreeGrafter"/>
</dbReference>
<dbReference type="OrthoDB" id="9789702at2"/>
<dbReference type="RefSeq" id="WP_114066941.1">
    <property type="nucleotide sequence ID" value="NZ_CP030850.1"/>
</dbReference>
<dbReference type="Gene3D" id="3.30.300.70">
    <property type="entry name" value="RimP-like superfamily, N-terminal"/>
    <property type="match status" value="1"/>
</dbReference>
<keyword evidence="7" id="KW-1185">Reference proteome</keyword>
<dbReference type="Pfam" id="PF17384">
    <property type="entry name" value="DUF150_C"/>
    <property type="match status" value="1"/>
</dbReference>